<protein>
    <submittedName>
        <fullName evidence="1">Uncharacterized protein</fullName>
    </submittedName>
</protein>
<sequence length="187" mass="21648">MWTPRKRGIVIGRIVNSSPIEGERYYKNDIIAIVIDKVEQRPVITKYGISTIQEFFVINEERMPMMLSLWNDVFFIEEQDLVATSEKMPIIATTIINIVDYNGISLAARGFVSIVVNPPYPQTQFLRDWRSRNHTYLTQLVKEKKILETTYFSVNSSLEQLFIYCQCHRHHHCSSITINDDVAGSST</sequence>
<dbReference type="Gene3D" id="2.40.50.140">
    <property type="entry name" value="Nucleic acid-binding proteins"/>
    <property type="match status" value="1"/>
</dbReference>
<proteinExistence type="predicted"/>
<dbReference type="EMBL" id="WHWC01000009">
    <property type="protein sequence ID" value="KAG8376406.1"/>
    <property type="molecule type" value="Genomic_DNA"/>
</dbReference>
<evidence type="ECO:0000313" key="1">
    <source>
        <dbReference type="EMBL" id="KAG8376406.1"/>
    </source>
</evidence>
<organism evidence="1 2">
    <name type="scientific">Buddleja alternifolia</name>
    <dbReference type="NCBI Taxonomy" id="168488"/>
    <lineage>
        <taxon>Eukaryota</taxon>
        <taxon>Viridiplantae</taxon>
        <taxon>Streptophyta</taxon>
        <taxon>Embryophyta</taxon>
        <taxon>Tracheophyta</taxon>
        <taxon>Spermatophyta</taxon>
        <taxon>Magnoliopsida</taxon>
        <taxon>eudicotyledons</taxon>
        <taxon>Gunneridae</taxon>
        <taxon>Pentapetalae</taxon>
        <taxon>asterids</taxon>
        <taxon>lamiids</taxon>
        <taxon>Lamiales</taxon>
        <taxon>Scrophulariaceae</taxon>
        <taxon>Buddlejeae</taxon>
        <taxon>Buddleja</taxon>
    </lineage>
</organism>
<accession>A0AAV6WZN8</accession>
<reference evidence="1" key="1">
    <citation type="submission" date="2019-10" db="EMBL/GenBank/DDBJ databases">
        <authorList>
            <person name="Zhang R."/>
            <person name="Pan Y."/>
            <person name="Wang J."/>
            <person name="Ma R."/>
            <person name="Yu S."/>
        </authorList>
    </citation>
    <scope>NUCLEOTIDE SEQUENCE</scope>
    <source>
        <strain evidence="1">LA-IB0</strain>
        <tissue evidence="1">Leaf</tissue>
    </source>
</reference>
<name>A0AAV6WZN8_9LAMI</name>
<gene>
    <name evidence="1" type="ORF">BUALT_Bualt09G0060200</name>
</gene>
<dbReference type="Proteomes" id="UP000826271">
    <property type="component" value="Unassembled WGS sequence"/>
</dbReference>
<keyword evidence="2" id="KW-1185">Reference proteome</keyword>
<dbReference type="SUPFAM" id="SSF50249">
    <property type="entry name" value="Nucleic acid-binding proteins"/>
    <property type="match status" value="1"/>
</dbReference>
<comment type="caution">
    <text evidence="1">The sequence shown here is derived from an EMBL/GenBank/DDBJ whole genome shotgun (WGS) entry which is preliminary data.</text>
</comment>
<dbReference type="AlphaFoldDB" id="A0AAV6WZN8"/>
<evidence type="ECO:0000313" key="2">
    <source>
        <dbReference type="Proteomes" id="UP000826271"/>
    </source>
</evidence>
<dbReference type="InterPro" id="IPR012340">
    <property type="entry name" value="NA-bd_OB-fold"/>
</dbReference>